<gene>
    <name evidence="1" type="ORF">SVIO_029670</name>
</gene>
<evidence type="ECO:0008006" key="3">
    <source>
        <dbReference type="Google" id="ProtNLM"/>
    </source>
</evidence>
<keyword evidence="2" id="KW-1185">Reference proteome</keyword>
<dbReference type="InterPro" id="IPR036812">
    <property type="entry name" value="NAD(P)_OxRdtase_dom_sf"/>
</dbReference>
<proteinExistence type="predicted"/>
<reference evidence="1 2" key="1">
    <citation type="journal article" date="2020" name="Int. J. Syst. Evol. Microbiol.">
        <title>Reclassification of Streptomyces castelarensis and Streptomyces sporoclivatus as later heterotypic synonyms of Streptomyces antimycoticus.</title>
        <authorList>
            <person name="Komaki H."/>
            <person name="Tamura T."/>
        </authorList>
    </citation>
    <scope>NUCLEOTIDE SEQUENCE [LARGE SCALE GENOMIC DNA]</scope>
    <source>
        <strain evidence="1 2">NBRC 13459</strain>
    </source>
</reference>
<organism evidence="1 2">
    <name type="scientific">Streptomyces violaceusniger</name>
    <dbReference type="NCBI Taxonomy" id="68280"/>
    <lineage>
        <taxon>Bacteria</taxon>
        <taxon>Bacillati</taxon>
        <taxon>Actinomycetota</taxon>
        <taxon>Actinomycetes</taxon>
        <taxon>Kitasatosporales</taxon>
        <taxon>Streptomycetaceae</taxon>
        <taxon>Streptomyces</taxon>
        <taxon>Streptomyces violaceusniger group</taxon>
    </lineage>
</organism>
<dbReference type="SUPFAM" id="SSF51430">
    <property type="entry name" value="NAD(P)-linked oxidoreductase"/>
    <property type="match status" value="1"/>
</dbReference>
<accession>A0A4D4KVY8</accession>
<name>A0A4D4KVY8_STRVO</name>
<dbReference type="Proteomes" id="UP000301309">
    <property type="component" value="Unassembled WGS sequence"/>
</dbReference>
<protein>
    <recommendedName>
        <fullName evidence="3">NADP-dependent oxidoreductase domain-containing protein</fullName>
    </recommendedName>
</protein>
<evidence type="ECO:0000313" key="1">
    <source>
        <dbReference type="EMBL" id="GDY52344.1"/>
    </source>
</evidence>
<dbReference type="Gene3D" id="3.20.20.100">
    <property type="entry name" value="NADP-dependent oxidoreductase domain"/>
    <property type="match status" value="1"/>
</dbReference>
<dbReference type="EMBL" id="BJHW01000001">
    <property type="protein sequence ID" value="GDY52344.1"/>
    <property type="molecule type" value="Genomic_DNA"/>
</dbReference>
<evidence type="ECO:0000313" key="2">
    <source>
        <dbReference type="Proteomes" id="UP000301309"/>
    </source>
</evidence>
<dbReference type="AlphaFoldDB" id="A0A4D4KVY8"/>
<comment type="caution">
    <text evidence="1">The sequence shown here is derived from an EMBL/GenBank/DDBJ whole genome shotgun (WGS) entry which is preliminary data.</text>
</comment>
<sequence>MCAEFQVPLRAAALRFPFGHPAVAAAVVGCASPAEVRDNAELFALDIPDELWQALVRRGLLDDDIPLPV</sequence>